<protein>
    <submittedName>
        <fullName evidence="1">Uncharacterized protein</fullName>
    </submittedName>
</protein>
<evidence type="ECO:0000313" key="1">
    <source>
        <dbReference type="EMBL" id="KAH7243543.1"/>
    </source>
</evidence>
<name>A0A9P9GPV6_FUSRE</name>
<dbReference type="Proteomes" id="UP000720189">
    <property type="component" value="Unassembled WGS sequence"/>
</dbReference>
<dbReference type="EMBL" id="JAGMUX010000012">
    <property type="protein sequence ID" value="KAH7243543.1"/>
    <property type="molecule type" value="Genomic_DNA"/>
</dbReference>
<organism evidence="1 2">
    <name type="scientific">Fusarium redolens</name>
    <dbReference type="NCBI Taxonomy" id="48865"/>
    <lineage>
        <taxon>Eukaryota</taxon>
        <taxon>Fungi</taxon>
        <taxon>Dikarya</taxon>
        <taxon>Ascomycota</taxon>
        <taxon>Pezizomycotina</taxon>
        <taxon>Sordariomycetes</taxon>
        <taxon>Hypocreomycetidae</taxon>
        <taxon>Hypocreales</taxon>
        <taxon>Nectriaceae</taxon>
        <taxon>Fusarium</taxon>
        <taxon>Fusarium redolens species complex</taxon>
    </lineage>
</organism>
<comment type="caution">
    <text evidence="1">The sequence shown here is derived from an EMBL/GenBank/DDBJ whole genome shotgun (WGS) entry which is preliminary data.</text>
</comment>
<accession>A0A9P9GPV6</accession>
<sequence>MPLSSPGLFPFCQGCRWAVSLLHPPEPLPIPPLREEKRDNTIPNIPPKVLLEELTLHLNKQTLVGSVLSSNPYSTDAVESAKSSQLLSLLLALLSLLSHHHCLLLCAAPYFPLLCGSTHPDAGRTKLTLFLGRFALLQFHIPFQRHFQLRSYFFPPNVYFRLCPCLTVEPRVNYSRLALSSHLYYIFISHTTTVSLHTIT</sequence>
<proteinExistence type="predicted"/>
<evidence type="ECO:0000313" key="2">
    <source>
        <dbReference type="Proteomes" id="UP000720189"/>
    </source>
</evidence>
<dbReference type="RefSeq" id="XP_046047036.1">
    <property type="nucleotide sequence ID" value="XM_046201707.1"/>
</dbReference>
<reference evidence="1" key="1">
    <citation type="journal article" date="2021" name="Nat. Commun.">
        <title>Genetic determinants of endophytism in the Arabidopsis root mycobiome.</title>
        <authorList>
            <person name="Mesny F."/>
            <person name="Miyauchi S."/>
            <person name="Thiergart T."/>
            <person name="Pickel B."/>
            <person name="Atanasova L."/>
            <person name="Karlsson M."/>
            <person name="Huettel B."/>
            <person name="Barry K.W."/>
            <person name="Haridas S."/>
            <person name="Chen C."/>
            <person name="Bauer D."/>
            <person name="Andreopoulos W."/>
            <person name="Pangilinan J."/>
            <person name="LaButti K."/>
            <person name="Riley R."/>
            <person name="Lipzen A."/>
            <person name="Clum A."/>
            <person name="Drula E."/>
            <person name="Henrissat B."/>
            <person name="Kohler A."/>
            <person name="Grigoriev I.V."/>
            <person name="Martin F.M."/>
            <person name="Hacquard S."/>
        </authorList>
    </citation>
    <scope>NUCLEOTIDE SEQUENCE</scope>
    <source>
        <strain evidence="1">MPI-CAGE-AT-0023</strain>
    </source>
</reference>
<gene>
    <name evidence="1" type="ORF">BKA55DRAFT_98894</name>
</gene>
<dbReference type="AlphaFoldDB" id="A0A9P9GPV6"/>
<dbReference type="GeneID" id="70231661"/>
<keyword evidence="2" id="KW-1185">Reference proteome</keyword>